<accession>A0A060TJA7</accession>
<reference evidence="2" key="1">
    <citation type="submission" date="2014-02" db="EMBL/GenBank/DDBJ databases">
        <authorList>
            <person name="Genoscope - CEA"/>
        </authorList>
    </citation>
    <scope>NUCLEOTIDE SEQUENCE</scope>
    <source>
        <strain evidence="2">LS3</strain>
    </source>
</reference>
<gene>
    <name evidence="2" type="ORF">GNLVRS02_ARAD1D45694g</name>
</gene>
<feature type="compositionally biased region" description="Basic and acidic residues" evidence="1">
    <location>
        <begin position="276"/>
        <end position="286"/>
    </location>
</feature>
<sequence>MLRKDRKRWVEKDPLYPLEEWNTSPTYNTWLPISCIDILNLLPYRVVYGDKFAKDRKNRVPEPYFFRNFPINFVLVTGFCVSYERQQLKGSPRYVFEIDDGTGDAIECFYNTYTPFKDLKGSLLEIRGSLVDRPGNPRQVLVRNFRRLPKDKSPTEHFLNAAEECLNVRENLLVHGWKPNQTIQNTQDRLRNIDRSMGIPTQYCSFNRKPSIFHERDHHVSRTIVSMEEEEEKEKERLEQFMFDEQEAERELQAHLKKQELHWTRLEQEGAPTKVQTEHQANEQTD</sequence>
<dbReference type="CDD" id="cd03524">
    <property type="entry name" value="RPA2_OBF_family"/>
    <property type="match status" value="1"/>
</dbReference>
<dbReference type="SUPFAM" id="SSF50249">
    <property type="entry name" value="Nucleic acid-binding proteins"/>
    <property type="match status" value="1"/>
</dbReference>
<name>A0A060TJA7_BLAAD</name>
<proteinExistence type="predicted"/>
<dbReference type="AlphaFoldDB" id="A0A060TJA7"/>
<reference evidence="2" key="2">
    <citation type="submission" date="2014-06" db="EMBL/GenBank/DDBJ databases">
        <title>The complete genome of Blastobotrys (Arxula) adeninivorans LS3 - a yeast of biotechnological interest.</title>
        <authorList>
            <person name="Kunze G."/>
            <person name="Gaillardin C."/>
            <person name="Czernicka M."/>
            <person name="Durrens P."/>
            <person name="Martin T."/>
            <person name="Boer E."/>
            <person name="Gabaldon T."/>
            <person name="Cruz J."/>
            <person name="Talla E."/>
            <person name="Marck C."/>
            <person name="Goffeau A."/>
            <person name="Barbe V."/>
            <person name="Baret P."/>
            <person name="Baronian K."/>
            <person name="Beier S."/>
            <person name="Bleykasten C."/>
            <person name="Bode R."/>
            <person name="Casaregola S."/>
            <person name="Despons L."/>
            <person name="Fairhead C."/>
            <person name="Giersberg M."/>
            <person name="Gierski P."/>
            <person name="Hahnel U."/>
            <person name="Hartmann A."/>
            <person name="Jankowska D."/>
            <person name="Jubin C."/>
            <person name="Jung P."/>
            <person name="Lafontaine I."/>
            <person name="Leh-Louis V."/>
            <person name="Lemaire M."/>
            <person name="Marcet-Houben M."/>
            <person name="Mascher M."/>
            <person name="Morel G."/>
            <person name="Richard G.-F."/>
            <person name="Riechen J."/>
            <person name="Sacerdot C."/>
            <person name="Sarkar A."/>
            <person name="Savel G."/>
            <person name="Schacherer J."/>
            <person name="Sherman D."/>
            <person name="Straub M.-L."/>
            <person name="Stein N."/>
            <person name="Thierry A."/>
            <person name="Trautwein-Schult A."/>
            <person name="Westhof E."/>
            <person name="Worch S."/>
            <person name="Dujon B."/>
            <person name="Souciet J.-L."/>
            <person name="Wincker P."/>
            <person name="Scholz U."/>
            <person name="Neuveglise N."/>
        </authorList>
    </citation>
    <scope>NUCLEOTIDE SEQUENCE</scope>
    <source>
        <strain evidence="2">LS3</strain>
    </source>
</reference>
<dbReference type="Gene3D" id="2.40.50.140">
    <property type="entry name" value="Nucleic acid-binding proteins"/>
    <property type="match status" value="1"/>
</dbReference>
<protein>
    <submittedName>
        <fullName evidence="2">ARAD1D45694p</fullName>
    </submittedName>
</protein>
<organism evidence="2">
    <name type="scientific">Blastobotrys adeninivorans</name>
    <name type="common">Yeast</name>
    <name type="synonym">Arxula adeninivorans</name>
    <dbReference type="NCBI Taxonomy" id="409370"/>
    <lineage>
        <taxon>Eukaryota</taxon>
        <taxon>Fungi</taxon>
        <taxon>Dikarya</taxon>
        <taxon>Ascomycota</taxon>
        <taxon>Saccharomycotina</taxon>
        <taxon>Dipodascomycetes</taxon>
        <taxon>Dipodascales</taxon>
        <taxon>Trichomonascaceae</taxon>
        <taxon>Blastobotrys</taxon>
    </lineage>
</organism>
<feature type="region of interest" description="Disordered" evidence="1">
    <location>
        <begin position="265"/>
        <end position="286"/>
    </location>
</feature>
<evidence type="ECO:0000313" key="2">
    <source>
        <dbReference type="EMBL" id="CDP38922.1"/>
    </source>
</evidence>
<dbReference type="EMBL" id="HG937694">
    <property type="protein sequence ID" value="CDP38922.1"/>
    <property type="molecule type" value="Genomic_DNA"/>
</dbReference>
<evidence type="ECO:0000256" key="1">
    <source>
        <dbReference type="SAM" id="MobiDB-lite"/>
    </source>
</evidence>
<dbReference type="InterPro" id="IPR012340">
    <property type="entry name" value="NA-bd_OB-fold"/>
</dbReference>